<dbReference type="GeneID" id="31366700"/>
<comment type="caution">
    <text evidence="2">The sequence shown here is derived from an EMBL/GenBank/DDBJ whole genome shotgun (WGS) entry which is preliminary data.</text>
</comment>
<reference evidence="2 3" key="1">
    <citation type="journal article" date="2011" name="Genome Res.">
        <title>Phylogeny-wide analysis of social amoeba genomes highlights ancient origins for complex intercellular communication.</title>
        <authorList>
            <person name="Heidel A.J."/>
            <person name="Lawal H.M."/>
            <person name="Felder M."/>
            <person name="Schilde C."/>
            <person name="Helps N.R."/>
            <person name="Tunggal B."/>
            <person name="Rivero F."/>
            <person name="John U."/>
            <person name="Schleicher M."/>
            <person name="Eichinger L."/>
            <person name="Platzer M."/>
            <person name="Noegel A.A."/>
            <person name="Schaap P."/>
            <person name="Gloeckner G."/>
        </authorList>
    </citation>
    <scope>NUCLEOTIDE SEQUENCE [LARGE SCALE GENOMIC DNA]</scope>
    <source>
        <strain evidence="3">ATCC 26659 / Pp 5 / PN500</strain>
    </source>
</reference>
<dbReference type="RefSeq" id="XP_020427292.1">
    <property type="nucleotide sequence ID" value="XM_020581989.1"/>
</dbReference>
<protein>
    <submittedName>
        <fullName evidence="2">Uncharacterized protein</fullName>
    </submittedName>
</protein>
<feature type="compositionally biased region" description="Acidic residues" evidence="1">
    <location>
        <begin position="479"/>
        <end position="488"/>
    </location>
</feature>
<dbReference type="EMBL" id="ADBJ01000056">
    <property type="protein sequence ID" value="EFA75158.1"/>
    <property type="molecule type" value="Genomic_DNA"/>
</dbReference>
<evidence type="ECO:0000313" key="2">
    <source>
        <dbReference type="EMBL" id="EFA75158.1"/>
    </source>
</evidence>
<dbReference type="OMA" id="AITHIWN"/>
<organism evidence="2 3">
    <name type="scientific">Heterostelium pallidum (strain ATCC 26659 / Pp 5 / PN500)</name>
    <name type="common">Cellular slime mold</name>
    <name type="synonym">Polysphondylium pallidum</name>
    <dbReference type="NCBI Taxonomy" id="670386"/>
    <lineage>
        <taxon>Eukaryota</taxon>
        <taxon>Amoebozoa</taxon>
        <taxon>Evosea</taxon>
        <taxon>Eumycetozoa</taxon>
        <taxon>Dictyostelia</taxon>
        <taxon>Acytosteliales</taxon>
        <taxon>Acytosteliaceae</taxon>
        <taxon>Heterostelium</taxon>
    </lineage>
</organism>
<dbReference type="InterPro" id="IPR019412">
    <property type="entry name" value="IML2/TPR_39"/>
</dbReference>
<dbReference type="InParanoid" id="D3BTX2"/>
<keyword evidence="3" id="KW-1185">Reference proteome</keyword>
<dbReference type="Proteomes" id="UP000001396">
    <property type="component" value="Unassembled WGS sequence"/>
</dbReference>
<proteinExistence type="predicted"/>
<dbReference type="Gene3D" id="1.25.40.10">
    <property type="entry name" value="Tetratricopeptide repeat domain"/>
    <property type="match status" value="1"/>
</dbReference>
<feature type="region of interest" description="Disordered" evidence="1">
    <location>
        <begin position="473"/>
        <end position="517"/>
    </location>
</feature>
<dbReference type="PANTHER" id="PTHR31859">
    <property type="entry name" value="TETRATRICOPEPTIDE REPEAT PROTEIN 39 FAMILY MEMBER"/>
    <property type="match status" value="1"/>
</dbReference>
<dbReference type="InterPro" id="IPR011990">
    <property type="entry name" value="TPR-like_helical_dom_sf"/>
</dbReference>
<accession>D3BTX2</accession>
<dbReference type="PANTHER" id="PTHR31859:SF1">
    <property type="entry name" value="TETRATRICOPEPTIDE REPEAT PROTEIN 39C"/>
    <property type="match status" value="1"/>
</dbReference>
<name>D3BTX2_HETP5</name>
<evidence type="ECO:0000256" key="1">
    <source>
        <dbReference type="SAM" id="MobiDB-lite"/>
    </source>
</evidence>
<feature type="compositionally biased region" description="Polar residues" evidence="1">
    <location>
        <begin position="500"/>
        <end position="517"/>
    </location>
</feature>
<dbReference type="SUPFAM" id="SSF48452">
    <property type="entry name" value="TPR-like"/>
    <property type="match status" value="1"/>
</dbReference>
<dbReference type="Pfam" id="PF10300">
    <property type="entry name" value="Iml2-TPR_39"/>
    <property type="match status" value="1"/>
</dbReference>
<sequence>MIDIEISQAITHIWNNKFDQAELLLMPKVSTNPRYCLHYAESAFLRSFITASLDDTELALRRLKDTKDLAESYIKLLESNKCPPGYKDLKSKEEFKNHLLDCKVVLGDSLYMLAVLQITRDSKFKGCFNMRKSWKVFEEALKQVKDGLKYDDQLLECLHFGAGFFFFAMSIIPQKFLKIVEFVGFKADRELGLQYIRECSSFNSTGIRSPFATMVLLFNNLLLPRGLYNPAKQLREAEILLEENVQRYPEGSLFHVMMSHCHRKQCRIDKGLECMEQAIANCSNFQRPPAIYSYELANCYYLAKLEKKYAEMALDTLVKIAASRNVLTPVKLASSNGSGGQSQSSSFLSRTFSFGSSKKQQQQQQSTIDEVATPETINDRAAYLMLRGAILKGIDRVEESMVCFEEVIGLQAHLTEKFYYPYCLYEMSESHFHLKNHELSLDYLKRCNTVTGYDWEDPLKVRLRVTMDQIKKDGAGSDWGEEAEEVESTTDHHHHHQQQSPAIPNSTITQLDTLSIN</sequence>
<evidence type="ECO:0000313" key="3">
    <source>
        <dbReference type="Proteomes" id="UP000001396"/>
    </source>
</evidence>
<gene>
    <name evidence="2" type="ORF">PPL_11232</name>
</gene>
<dbReference type="AlphaFoldDB" id="D3BTX2"/>